<dbReference type="PANTHER" id="PTHR37017:SF11">
    <property type="entry name" value="ESTERASE_LIPASE_THIOESTERASE DOMAIN-CONTAINING PROTEIN"/>
    <property type="match status" value="1"/>
</dbReference>
<dbReference type="OrthoDB" id="9814966at2"/>
<proteinExistence type="predicted"/>
<organism evidence="3 4">
    <name type="scientific">Hansschlegelia zhihuaiae</name>
    <dbReference type="NCBI Taxonomy" id="405005"/>
    <lineage>
        <taxon>Bacteria</taxon>
        <taxon>Pseudomonadati</taxon>
        <taxon>Pseudomonadota</taxon>
        <taxon>Alphaproteobacteria</taxon>
        <taxon>Hyphomicrobiales</taxon>
        <taxon>Methylopilaceae</taxon>
        <taxon>Hansschlegelia</taxon>
    </lineage>
</organism>
<reference evidence="3 4" key="1">
    <citation type="submission" date="2018-12" db="EMBL/GenBank/DDBJ databases">
        <title>bacterium Hansschlegelia zhihuaiae S113.</title>
        <authorList>
            <person name="He J."/>
        </authorList>
    </citation>
    <scope>NUCLEOTIDE SEQUENCE [LARGE SCALE GENOMIC DNA]</scope>
    <source>
        <strain evidence="3 4">S 113</strain>
    </source>
</reference>
<dbReference type="InterPro" id="IPR052897">
    <property type="entry name" value="Sec-Metab_Biosynth_Hydrolase"/>
</dbReference>
<evidence type="ECO:0000313" key="3">
    <source>
        <dbReference type="EMBL" id="RXF72986.1"/>
    </source>
</evidence>
<feature type="domain" description="AB hydrolase-1" evidence="2">
    <location>
        <begin position="32"/>
        <end position="241"/>
    </location>
</feature>
<evidence type="ECO:0000256" key="1">
    <source>
        <dbReference type="SAM" id="SignalP"/>
    </source>
</evidence>
<dbReference type="GO" id="GO:0016787">
    <property type="term" value="F:hydrolase activity"/>
    <property type="evidence" value="ECO:0007669"/>
    <property type="project" value="UniProtKB-KW"/>
</dbReference>
<keyword evidence="1" id="KW-0732">Signal</keyword>
<evidence type="ECO:0000259" key="2">
    <source>
        <dbReference type="Pfam" id="PF12697"/>
    </source>
</evidence>
<dbReference type="EMBL" id="RYFI01000011">
    <property type="protein sequence ID" value="RXF72986.1"/>
    <property type="molecule type" value="Genomic_DNA"/>
</dbReference>
<dbReference type="InterPro" id="IPR000073">
    <property type="entry name" value="AB_hydrolase_1"/>
</dbReference>
<feature type="signal peptide" evidence="1">
    <location>
        <begin position="1"/>
        <end position="26"/>
    </location>
</feature>
<evidence type="ECO:0000313" key="4">
    <source>
        <dbReference type="Proteomes" id="UP000289708"/>
    </source>
</evidence>
<dbReference type="SUPFAM" id="SSF53474">
    <property type="entry name" value="alpha/beta-Hydrolases"/>
    <property type="match status" value="1"/>
</dbReference>
<dbReference type="Proteomes" id="UP000289708">
    <property type="component" value="Unassembled WGS sequence"/>
</dbReference>
<protein>
    <submittedName>
        <fullName evidence="3">Alpha/beta hydrolase</fullName>
    </submittedName>
</protein>
<dbReference type="InterPro" id="IPR029058">
    <property type="entry name" value="AB_hydrolase_fold"/>
</dbReference>
<dbReference type="Pfam" id="PF12697">
    <property type="entry name" value="Abhydrolase_6"/>
    <property type="match status" value="1"/>
</dbReference>
<feature type="chain" id="PRO_5020458356" evidence="1">
    <location>
        <begin position="27"/>
        <end position="253"/>
    </location>
</feature>
<dbReference type="Gene3D" id="3.40.50.1820">
    <property type="entry name" value="alpha/beta hydrolase"/>
    <property type="match status" value="1"/>
</dbReference>
<keyword evidence="3" id="KW-0378">Hydrolase</keyword>
<dbReference type="RefSeq" id="WP_128777846.1">
    <property type="nucleotide sequence ID" value="NZ_RYFI01000011.1"/>
</dbReference>
<dbReference type="AlphaFoldDB" id="A0A4Q0MJ60"/>
<gene>
    <name evidence="3" type="ORF">EK403_12660</name>
</gene>
<accession>A0A4Q0MJ60</accession>
<dbReference type="PANTHER" id="PTHR37017">
    <property type="entry name" value="AB HYDROLASE-1 DOMAIN-CONTAINING PROTEIN-RELATED"/>
    <property type="match status" value="1"/>
</dbReference>
<keyword evidence="4" id="KW-1185">Reference proteome</keyword>
<comment type="caution">
    <text evidence="3">The sequence shown here is derived from an EMBL/GenBank/DDBJ whole genome shotgun (WGS) entry which is preliminary data.</text>
</comment>
<name>A0A4Q0MJ60_9HYPH</name>
<sequence length="253" mass="26631">MSPKKLSLSCAAGLLCALAALAPASAEPIRNVVIVHGALADGSGWRKVHDLLKAKGYNVAVVQPPMTSLKDDVDAARRVLDLQDGPSVLVGHSYGGMVVTEAGQAQNVAGLVYVAAFQPDEGENLLDLAGRIPPPTTGIKATADGYLYLDPKVYAADFAADVPAAEAEFMARSQVFPAKASFEARITQPAWKSKRSWALVATEDRAIHPDLMRMMAKRAGSATVEVKASHAVFMSQPEPVAGLIDKAAEALSK</sequence>